<dbReference type="HOGENOM" id="CLU_054614_3_0_1"/>
<feature type="region of interest" description="Disordered" evidence="1">
    <location>
        <begin position="35"/>
        <end position="70"/>
    </location>
</feature>
<sequence length="315" mass="36059">MIAEIPESITYAKPEIVSPIKHLIHPAVILSTTITSNEMAEPETPLTPPAPDDGSYEGSDVSDEHQEPRLTPDELGALFIDFYTFLTTLKYDKSHLKIPPPTGWPELTPESCAYFKSDYAIEVIRSKLLDHTAFTQKDFEKHRNYHQDWEFWSSEGKLMDPSDVVCIAVGHESFSRELWLNVKDCDIFEDFHAGDMLNSVPVEVFFENMKEQYKTLKLIPGRRRITIEAEKVPEHDGRITEKEVTGQTEEWGTDLDIQYARQIYRDHGWPGSFDLETASEAIDKWLEPLGGGLGGGLRGLKWQRSPSDWDETRWT</sequence>
<dbReference type="VEuPathDB" id="FungiDB:FOC1_g10006050"/>
<dbReference type="OMA" id="INDWLEP"/>
<accession>N4U199</accession>
<dbReference type="OrthoDB" id="5343383at2759"/>
<protein>
    <submittedName>
        <fullName evidence="2">Uncharacterized protein</fullName>
    </submittedName>
</protein>
<evidence type="ECO:0000256" key="1">
    <source>
        <dbReference type="SAM" id="MobiDB-lite"/>
    </source>
</evidence>
<dbReference type="AlphaFoldDB" id="N4U199"/>
<proteinExistence type="predicted"/>
<dbReference type="STRING" id="1229664.N4U199"/>
<dbReference type="EMBL" id="KB730504">
    <property type="protein sequence ID" value="ENH65197.1"/>
    <property type="molecule type" value="Genomic_DNA"/>
</dbReference>
<reference evidence="3" key="2">
    <citation type="journal article" date="2014" name="PLoS ONE">
        <title>Genome and Transcriptome Analysis of the Fungal Pathogen Fusarium oxysporum f. sp. cubense Causing Banana Vascular Wilt Disease.</title>
        <authorList>
            <person name="Guo L."/>
            <person name="Han L."/>
            <person name="Yang L."/>
            <person name="Zeng H."/>
            <person name="Fan D."/>
            <person name="Zhu Y."/>
            <person name="Feng Y."/>
            <person name="Wang G."/>
            <person name="Peng C."/>
            <person name="Jiang X."/>
            <person name="Zhou D."/>
            <person name="Ni P."/>
            <person name="Liang C."/>
            <person name="Liu L."/>
            <person name="Wang J."/>
            <person name="Mao C."/>
            <person name="Fang X."/>
            <person name="Peng M."/>
            <person name="Huang J."/>
        </authorList>
    </citation>
    <scope>NUCLEOTIDE SEQUENCE [LARGE SCALE GENOMIC DNA]</scope>
    <source>
        <strain evidence="3">race 1</strain>
    </source>
</reference>
<evidence type="ECO:0000313" key="3">
    <source>
        <dbReference type="Proteomes" id="UP000016928"/>
    </source>
</evidence>
<dbReference type="Proteomes" id="UP000016928">
    <property type="component" value="Unassembled WGS sequence"/>
</dbReference>
<name>N4U199_FUSC1</name>
<evidence type="ECO:0000313" key="2">
    <source>
        <dbReference type="EMBL" id="ENH65197.1"/>
    </source>
</evidence>
<organism evidence="2 3">
    <name type="scientific">Fusarium oxysporum f. sp. cubense (strain race 1)</name>
    <name type="common">Panama disease fungus</name>
    <dbReference type="NCBI Taxonomy" id="1229664"/>
    <lineage>
        <taxon>Eukaryota</taxon>
        <taxon>Fungi</taxon>
        <taxon>Dikarya</taxon>
        <taxon>Ascomycota</taxon>
        <taxon>Pezizomycotina</taxon>
        <taxon>Sordariomycetes</taxon>
        <taxon>Hypocreomycetidae</taxon>
        <taxon>Hypocreales</taxon>
        <taxon>Nectriaceae</taxon>
        <taxon>Fusarium</taxon>
        <taxon>Fusarium oxysporum species complex</taxon>
    </lineage>
</organism>
<reference evidence="3" key="1">
    <citation type="submission" date="2012-09" db="EMBL/GenBank/DDBJ databases">
        <title>Genome sequencing and comparative transcriptomics of race 1 and race 4 of banana pathogen: Fusarium oxysporum f. sp. cubense.</title>
        <authorList>
            <person name="Fang X."/>
            <person name="Huang J."/>
        </authorList>
    </citation>
    <scope>NUCLEOTIDE SEQUENCE [LARGE SCALE GENOMIC DNA]</scope>
    <source>
        <strain evidence="3">race 1</strain>
    </source>
</reference>
<gene>
    <name evidence="2" type="ORF">FOC1_g10006050</name>
</gene>